<accession>A0A7J2U3S8</accession>
<evidence type="ECO:0000313" key="1">
    <source>
        <dbReference type="EMBL" id="HEM67346.1"/>
    </source>
</evidence>
<sequence>MRSVLEFVKERNKRMKSDVVETPLDLLRLLNKRWRSTRIETPLDMLRILNREKRVQEVTEKLLERVRGER</sequence>
<dbReference type="AlphaFoldDB" id="A0A7J2U3S8"/>
<comment type="caution">
    <text evidence="1">The sequence shown here is derived from an EMBL/GenBank/DDBJ whole genome shotgun (WGS) entry which is preliminary data.</text>
</comment>
<dbReference type="EMBL" id="DSEU01000047">
    <property type="protein sequence ID" value="HEM67346.1"/>
    <property type="molecule type" value="Genomic_DNA"/>
</dbReference>
<reference evidence="1" key="1">
    <citation type="journal article" date="2020" name="mSystems">
        <title>Genome- and Community-Level Interaction Insights into Carbon Utilization and Element Cycling Functions of Hydrothermarchaeota in Hydrothermal Sediment.</title>
        <authorList>
            <person name="Zhou Z."/>
            <person name="Liu Y."/>
            <person name="Xu W."/>
            <person name="Pan J."/>
            <person name="Luo Z.H."/>
            <person name="Li M."/>
        </authorList>
    </citation>
    <scope>NUCLEOTIDE SEQUENCE [LARGE SCALE GENOMIC DNA]</scope>
    <source>
        <strain evidence="1">SpSt-125</strain>
    </source>
</reference>
<name>A0A7J2U3S8_9CREN</name>
<organism evidence="1">
    <name type="scientific">Ignisphaera aggregans</name>
    <dbReference type="NCBI Taxonomy" id="334771"/>
    <lineage>
        <taxon>Archaea</taxon>
        <taxon>Thermoproteota</taxon>
        <taxon>Thermoprotei</taxon>
        <taxon>Desulfurococcales</taxon>
        <taxon>Desulfurococcaceae</taxon>
        <taxon>Ignisphaera</taxon>
    </lineage>
</organism>
<gene>
    <name evidence="1" type="ORF">ENO26_07275</name>
</gene>
<protein>
    <submittedName>
        <fullName evidence="1">Uncharacterized protein</fullName>
    </submittedName>
</protein>
<proteinExistence type="predicted"/>